<dbReference type="InterPro" id="IPR036397">
    <property type="entry name" value="RNaseH_sf"/>
</dbReference>
<dbReference type="Gene3D" id="3.30.420.10">
    <property type="entry name" value="Ribonuclease H-like superfamily/Ribonuclease H"/>
    <property type="match status" value="1"/>
</dbReference>
<dbReference type="PANTHER" id="PTHR37984">
    <property type="entry name" value="PROTEIN CBG26694"/>
    <property type="match status" value="1"/>
</dbReference>
<feature type="transmembrane region" description="Helical" evidence="2">
    <location>
        <begin position="255"/>
        <end position="273"/>
    </location>
</feature>
<evidence type="ECO:0000259" key="3">
    <source>
        <dbReference type="PROSITE" id="PS50994"/>
    </source>
</evidence>
<sequence length="303" mass="34523">MFLVIVCAYSKWPEVFALHDITAAGTIQALRKCFAAYGISEQIVSDNGPQFISEEFSDFAKGNKQAMKTRADDKIPCNLKLTSFLLTYRSTTHATTGHSPASIFLGRSIRTRWDLLKLDIGRRVDSKQADQVAHHDHHSKHRYFEIGDTVLAKNFRPGAQWVKGKIIKQRHIDHLKHLPSAPFIRHGLDDNANEEEDAPQVTTESTTNNEANTTPYLDNHRPTPTSIPPTNPNRSERRYPVRNRRPPDSTCSACTLYFILSFFLLSLPLYPLFSSFNQMKSIKKISQICISYFNESRRKGKTK</sequence>
<keyword evidence="2" id="KW-0472">Membrane</keyword>
<feature type="domain" description="Integrase catalytic" evidence="3">
    <location>
        <begin position="1"/>
        <end position="61"/>
    </location>
</feature>
<dbReference type="EnsemblMetazoa" id="Aqu2.1.23050_001">
    <property type="protein sequence ID" value="Aqu2.1.23050_001"/>
    <property type="gene ID" value="Aqu2.1.23050"/>
</dbReference>
<dbReference type="PROSITE" id="PS50994">
    <property type="entry name" value="INTEGRASE"/>
    <property type="match status" value="1"/>
</dbReference>
<dbReference type="AlphaFoldDB" id="A0A1X7U5M1"/>
<proteinExistence type="predicted"/>
<dbReference type="InterPro" id="IPR012337">
    <property type="entry name" value="RNaseH-like_sf"/>
</dbReference>
<protein>
    <recommendedName>
        <fullName evidence="3">Integrase catalytic domain-containing protein</fullName>
    </recommendedName>
</protein>
<feature type="region of interest" description="Disordered" evidence="1">
    <location>
        <begin position="184"/>
        <end position="248"/>
    </location>
</feature>
<accession>A0A1X7U5M1</accession>
<dbReference type="OrthoDB" id="775972at2759"/>
<dbReference type="GO" id="GO:0003676">
    <property type="term" value="F:nucleic acid binding"/>
    <property type="evidence" value="ECO:0007669"/>
    <property type="project" value="InterPro"/>
</dbReference>
<dbReference type="SUPFAM" id="SSF53098">
    <property type="entry name" value="Ribonuclease H-like"/>
    <property type="match status" value="1"/>
</dbReference>
<keyword evidence="2" id="KW-0812">Transmembrane</keyword>
<dbReference type="PANTHER" id="PTHR37984:SF5">
    <property type="entry name" value="PROTEIN NYNRIN-LIKE"/>
    <property type="match status" value="1"/>
</dbReference>
<evidence type="ECO:0000256" key="2">
    <source>
        <dbReference type="SAM" id="Phobius"/>
    </source>
</evidence>
<dbReference type="eggNOG" id="KOG0017">
    <property type="taxonomic scope" value="Eukaryota"/>
</dbReference>
<evidence type="ECO:0000313" key="4">
    <source>
        <dbReference type="EnsemblMetazoa" id="Aqu2.1.23050_001"/>
    </source>
</evidence>
<dbReference type="Pfam" id="PF00665">
    <property type="entry name" value="rve"/>
    <property type="match status" value="1"/>
</dbReference>
<feature type="compositionally biased region" description="Low complexity" evidence="1">
    <location>
        <begin position="202"/>
        <end position="214"/>
    </location>
</feature>
<dbReference type="InParanoid" id="A0A1X7U5M1"/>
<name>A0A1X7U5M1_AMPQE</name>
<keyword evidence="2" id="KW-1133">Transmembrane helix</keyword>
<dbReference type="GO" id="GO:0015074">
    <property type="term" value="P:DNA integration"/>
    <property type="evidence" value="ECO:0007669"/>
    <property type="project" value="InterPro"/>
</dbReference>
<organism evidence="4">
    <name type="scientific">Amphimedon queenslandica</name>
    <name type="common">Sponge</name>
    <dbReference type="NCBI Taxonomy" id="400682"/>
    <lineage>
        <taxon>Eukaryota</taxon>
        <taxon>Metazoa</taxon>
        <taxon>Porifera</taxon>
        <taxon>Demospongiae</taxon>
        <taxon>Heteroscleromorpha</taxon>
        <taxon>Haplosclerida</taxon>
        <taxon>Niphatidae</taxon>
        <taxon>Amphimedon</taxon>
    </lineage>
</organism>
<evidence type="ECO:0000256" key="1">
    <source>
        <dbReference type="SAM" id="MobiDB-lite"/>
    </source>
</evidence>
<dbReference type="InterPro" id="IPR050951">
    <property type="entry name" value="Retrovirus_Pol_polyprotein"/>
</dbReference>
<dbReference type="STRING" id="400682.A0A1X7U5M1"/>
<dbReference type="InterPro" id="IPR001584">
    <property type="entry name" value="Integrase_cat-core"/>
</dbReference>
<reference evidence="4" key="1">
    <citation type="submission" date="2017-05" db="UniProtKB">
        <authorList>
            <consortium name="EnsemblMetazoa"/>
        </authorList>
    </citation>
    <scope>IDENTIFICATION</scope>
</reference>